<evidence type="ECO:0000313" key="5">
    <source>
        <dbReference type="Proteomes" id="UP000215914"/>
    </source>
</evidence>
<dbReference type="SMART" id="SM00255">
    <property type="entry name" value="TIR"/>
    <property type="match status" value="1"/>
</dbReference>
<comment type="caution">
    <text evidence="4">The sequence shown here is derived from an EMBL/GenBank/DDBJ whole genome shotgun (WGS) entry which is preliminary data.</text>
</comment>
<dbReference type="OrthoDB" id="1431760at2759"/>
<reference evidence="4" key="1">
    <citation type="journal article" date="2017" name="Nature">
        <title>The sunflower genome provides insights into oil metabolism, flowering and Asterid evolution.</title>
        <authorList>
            <person name="Badouin H."/>
            <person name="Gouzy J."/>
            <person name="Grassa C.J."/>
            <person name="Murat F."/>
            <person name="Staton S.E."/>
            <person name="Cottret L."/>
            <person name="Lelandais-Briere C."/>
            <person name="Owens G.L."/>
            <person name="Carrere S."/>
            <person name="Mayjonade B."/>
            <person name="Legrand L."/>
            <person name="Gill N."/>
            <person name="Kane N.C."/>
            <person name="Bowers J.E."/>
            <person name="Hubner S."/>
            <person name="Bellec A."/>
            <person name="Berard A."/>
            <person name="Berges H."/>
            <person name="Blanchet N."/>
            <person name="Boniface M.C."/>
            <person name="Brunel D."/>
            <person name="Catrice O."/>
            <person name="Chaidir N."/>
            <person name="Claudel C."/>
            <person name="Donnadieu C."/>
            <person name="Faraut T."/>
            <person name="Fievet G."/>
            <person name="Helmstetter N."/>
            <person name="King M."/>
            <person name="Knapp S.J."/>
            <person name="Lai Z."/>
            <person name="Le Paslier M.C."/>
            <person name="Lippi Y."/>
            <person name="Lorenzon L."/>
            <person name="Mandel J.R."/>
            <person name="Marage G."/>
            <person name="Marchand G."/>
            <person name="Marquand E."/>
            <person name="Bret-Mestries E."/>
            <person name="Morien E."/>
            <person name="Nambeesan S."/>
            <person name="Nguyen T."/>
            <person name="Pegot-Espagnet P."/>
            <person name="Pouilly N."/>
            <person name="Raftis F."/>
            <person name="Sallet E."/>
            <person name="Schiex T."/>
            <person name="Thomas J."/>
            <person name="Vandecasteele C."/>
            <person name="Vares D."/>
            <person name="Vear F."/>
            <person name="Vautrin S."/>
            <person name="Crespi M."/>
            <person name="Mangin B."/>
            <person name="Burke J.M."/>
            <person name="Salse J."/>
            <person name="Munos S."/>
            <person name="Vincourt P."/>
            <person name="Rieseberg L.H."/>
            <person name="Langlade N.B."/>
        </authorList>
    </citation>
    <scope>NUCLEOTIDE SEQUENCE</scope>
    <source>
        <tissue evidence="4">Leaves</tissue>
    </source>
</reference>
<accession>A0A9K3J3N5</accession>
<dbReference type="SUPFAM" id="SSF52200">
    <property type="entry name" value="Toll/Interleukin receptor TIR domain"/>
    <property type="match status" value="1"/>
</dbReference>
<gene>
    <name evidence="4" type="ORF">HanXRQr2_Chr04g0140461</name>
</gene>
<feature type="domain" description="TIR" evidence="3">
    <location>
        <begin position="19"/>
        <end position="176"/>
    </location>
</feature>
<dbReference type="AlphaFoldDB" id="A0A9K3J3N5"/>
<evidence type="ECO:0000256" key="2">
    <source>
        <dbReference type="SAM" id="MobiDB-lite"/>
    </source>
</evidence>
<dbReference type="InterPro" id="IPR000157">
    <property type="entry name" value="TIR_dom"/>
</dbReference>
<dbReference type="Gramene" id="mRNA:HanXRQr2_Chr04g0140461">
    <property type="protein sequence ID" value="mRNA:HanXRQr2_Chr04g0140461"/>
    <property type="gene ID" value="HanXRQr2_Chr04g0140461"/>
</dbReference>
<name>A0A9K3J3N5_HELAN</name>
<dbReference type="PANTHER" id="PTHR32009">
    <property type="entry name" value="TMV RESISTANCE PROTEIN N-LIKE"/>
    <property type="match status" value="1"/>
</dbReference>
<dbReference type="Gene3D" id="3.40.50.10140">
    <property type="entry name" value="Toll/interleukin-1 receptor homology (TIR) domain"/>
    <property type="match status" value="1"/>
</dbReference>
<feature type="compositionally biased region" description="Polar residues" evidence="2">
    <location>
        <begin position="166"/>
        <end position="176"/>
    </location>
</feature>
<evidence type="ECO:0000313" key="4">
    <source>
        <dbReference type="EMBL" id="KAF5808005.1"/>
    </source>
</evidence>
<dbReference type="Proteomes" id="UP000215914">
    <property type="component" value="Unassembled WGS sequence"/>
</dbReference>
<evidence type="ECO:0000256" key="1">
    <source>
        <dbReference type="ARBA" id="ARBA00023027"/>
    </source>
</evidence>
<keyword evidence="1" id="KW-0520">NAD</keyword>
<dbReference type="Pfam" id="PF01582">
    <property type="entry name" value="TIR"/>
    <property type="match status" value="1"/>
</dbReference>
<proteinExistence type="predicted"/>
<dbReference type="PANTHER" id="PTHR32009:SF109">
    <property type="entry name" value="TOLL-INTERLEUKIN-RESISTANCE (TIR) DOMAIN FAMILY PROTEIN"/>
    <property type="match status" value="1"/>
</dbReference>
<dbReference type="InterPro" id="IPR035897">
    <property type="entry name" value="Toll_tir_struct_dom_sf"/>
</dbReference>
<feature type="region of interest" description="Disordered" evidence="2">
    <location>
        <begin position="165"/>
        <end position="206"/>
    </location>
</feature>
<sequence>MASSSSSSHFAAAASSRSCKYDVFLSFRGEDTRKTFVDHLYSNLTQHLIRVYKDNETLPRGESIDQSLFEAIEESRIAVIVFSKNYADSSWCLEELAHIMKCKDERELTVLPIFYDVEPTDVRNQKGKFGKAFAKQKAKNVTRAEIWRKAFVDVSNIAGWEPKNIANGTEDGSLTGQAKGLKGSVLPNAGRGVPPRLQNVEGGSLV</sequence>
<dbReference type="GO" id="GO:0007165">
    <property type="term" value="P:signal transduction"/>
    <property type="evidence" value="ECO:0007669"/>
    <property type="project" value="InterPro"/>
</dbReference>
<dbReference type="FunFam" id="3.40.50.10140:FF:000007">
    <property type="entry name" value="Disease resistance protein (TIR-NBS-LRR class)"/>
    <property type="match status" value="1"/>
</dbReference>
<keyword evidence="5" id="KW-1185">Reference proteome</keyword>
<protein>
    <submittedName>
        <fullName evidence="4">TIR domain-containing protein</fullName>
    </submittedName>
</protein>
<dbReference type="PROSITE" id="PS50104">
    <property type="entry name" value="TIR"/>
    <property type="match status" value="1"/>
</dbReference>
<organism evidence="4 5">
    <name type="scientific">Helianthus annuus</name>
    <name type="common">Common sunflower</name>
    <dbReference type="NCBI Taxonomy" id="4232"/>
    <lineage>
        <taxon>Eukaryota</taxon>
        <taxon>Viridiplantae</taxon>
        <taxon>Streptophyta</taxon>
        <taxon>Embryophyta</taxon>
        <taxon>Tracheophyta</taxon>
        <taxon>Spermatophyta</taxon>
        <taxon>Magnoliopsida</taxon>
        <taxon>eudicotyledons</taxon>
        <taxon>Gunneridae</taxon>
        <taxon>Pentapetalae</taxon>
        <taxon>asterids</taxon>
        <taxon>campanulids</taxon>
        <taxon>Asterales</taxon>
        <taxon>Asteraceae</taxon>
        <taxon>Asteroideae</taxon>
        <taxon>Heliantheae alliance</taxon>
        <taxon>Heliantheae</taxon>
        <taxon>Helianthus</taxon>
    </lineage>
</organism>
<dbReference type="EMBL" id="MNCJ02000319">
    <property type="protein sequence ID" value="KAF5808005.1"/>
    <property type="molecule type" value="Genomic_DNA"/>
</dbReference>
<evidence type="ECO:0000259" key="3">
    <source>
        <dbReference type="PROSITE" id="PS50104"/>
    </source>
</evidence>
<reference evidence="4" key="2">
    <citation type="submission" date="2020-06" db="EMBL/GenBank/DDBJ databases">
        <title>Helianthus annuus Genome sequencing and assembly Release 2.</title>
        <authorList>
            <person name="Gouzy J."/>
            <person name="Langlade N."/>
            <person name="Munos S."/>
        </authorList>
    </citation>
    <scope>NUCLEOTIDE SEQUENCE</scope>
    <source>
        <tissue evidence="4">Leaves</tissue>
    </source>
</reference>